<keyword evidence="2" id="KW-1185">Reference proteome</keyword>
<gene>
    <name evidence="1" type="ORF">SKTS_21150</name>
</gene>
<proteinExistence type="predicted"/>
<reference evidence="2" key="1">
    <citation type="submission" date="2020-03" db="EMBL/GenBank/DDBJ databases">
        <title>Complete genome sequence of sulfur-oxidizing bacterium skT11.</title>
        <authorList>
            <person name="Kanda M."/>
            <person name="Kojima H."/>
            <person name="Fukui M."/>
        </authorList>
    </citation>
    <scope>NUCLEOTIDE SEQUENCE [LARGE SCALE GENOMIC DNA]</scope>
    <source>
        <strain evidence="2">skT11</strain>
    </source>
</reference>
<dbReference type="KEGG" id="slac:SKTS_21150"/>
<sequence>MLLIALFYLVTYHGTAYHAGCGSDILTGACTDLVPEHSAYDTADDGACTDAAATYPAAASANDLDRVNHAVCRAGIAGTGWRI</sequence>
<dbReference type="Proteomes" id="UP000502260">
    <property type="component" value="Chromosome"/>
</dbReference>
<accession>A0A6F8VET4</accession>
<evidence type="ECO:0000313" key="2">
    <source>
        <dbReference type="Proteomes" id="UP000502260"/>
    </source>
</evidence>
<organism evidence="1 2">
    <name type="scientific">Sulfurimicrobium lacus</name>
    <dbReference type="NCBI Taxonomy" id="2715678"/>
    <lineage>
        <taxon>Bacteria</taxon>
        <taxon>Pseudomonadati</taxon>
        <taxon>Pseudomonadota</taxon>
        <taxon>Betaproteobacteria</taxon>
        <taxon>Nitrosomonadales</taxon>
        <taxon>Sulfuricellaceae</taxon>
        <taxon>Sulfurimicrobium</taxon>
    </lineage>
</organism>
<name>A0A6F8VET4_9PROT</name>
<dbReference type="EMBL" id="AP022853">
    <property type="protein sequence ID" value="BCB27229.1"/>
    <property type="molecule type" value="Genomic_DNA"/>
</dbReference>
<evidence type="ECO:0000313" key="1">
    <source>
        <dbReference type="EMBL" id="BCB27229.1"/>
    </source>
</evidence>
<protein>
    <submittedName>
        <fullName evidence="1">Uncharacterized protein</fullName>
    </submittedName>
</protein>
<dbReference type="AlphaFoldDB" id="A0A6F8VET4"/>